<dbReference type="InParanoid" id="A0A1Y1UI95"/>
<dbReference type="InterPro" id="IPR037525">
    <property type="entry name" value="Velvet_dom"/>
</dbReference>
<dbReference type="OrthoDB" id="5599552at2759"/>
<comment type="caution">
    <text evidence="7">The sequence shown here is derived from an EMBL/GenBank/DDBJ whole genome shotgun (WGS) entry which is preliminary data.</text>
</comment>
<dbReference type="GeneID" id="33554843"/>
<evidence type="ECO:0000256" key="2">
    <source>
        <dbReference type="ARBA" id="ARBA00022969"/>
    </source>
</evidence>
<evidence type="ECO:0000256" key="4">
    <source>
        <dbReference type="ARBA" id="ARBA00023163"/>
    </source>
</evidence>
<name>A0A1Y1UI95_9TREE</name>
<evidence type="ECO:0000256" key="5">
    <source>
        <dbReference type="ARBA" id="ARBA00023242"/>
    </source>
</evidence>
<evidence type="ECO:0000256" key="1">
    <source>
        <dbReference type="ARBA" id="ARBA00004123"/>
    </source>
</evidence>
<dbReference type="STRING" id="4999.A0A1Y1UI95"/>
<dbReference type="PANTHER" id="PTHR33572">
    <property type="entry name" value="SPORE DEVELOPMENT REGULATOR VOSA"/>
    <property type="match status" value="1"/>
</dbReference>
<comment type="subcellular location">
    <subcellularLocation>
        <location evidence="1">Nucleus</location>
    </subcellularLocation>
</comment>
<dbReference type="Pfam" id="PF11754">
    <property type="entry name" value="Velvet"/>
    <property type="match status" value="1"/>
</dbReference>
<dbReference type="AlphaFoldDB" id="A0A1Y1UI95"/>
<protein>
    <submittedName>
        <fullName evidence="7">Velvet factor</fullName>
    </submittedName>
</protein>
<evidence type="ECO:0000313" key="8">
    <source>
        <dbReference type="Proteomes" id="UP000193218"/>
    </source>
</evidence>
<dbReference type="GO" id="GO:0005634">
    <property type="term" value="C:nucleus"/>
    <property type="evidence" value="ECO:0007669"/>
    <property type="project" value="UniProtKB-SubCell"/>
</dbReference>
<evidence type="ECO:0000259" key="6">
    <source>
        <dbReference type="PROSITE" id="PS51821"/>
    </source>
</evidence>
<reference evidence="7 8" key="1">
    <citation type="submission" date="2017-03" db="EMBL/GenBank/DDBJ databases">
        <title>Widespread Adenine N6-methylation of Active Genes in Fungi.</title>
        <authorList>
            <consortium name="DOE Joint Genome Institute"/>
            <person name="Mondo S.J."/>
            <person name="Dannebaum R.O."/>
            <person name="Kuo R.C."/>
            <person name="Louie K.B."/>
            <person name="Bewick A.J."/>
            <person name="Labutti K."/>
            <person name="Haridas S."/>
            <person name="Kuo A."/>
            <person name="Salamov A."/>
            <person name="Ahrendt S.R."/>
            <person name="Lau R."/>
            <person name="Bowen B.P."/>
            <person name="Lipzen A."/>
            <person name="Sullivan W."/>
            <person name="Andreopoulos W.B."/>
            <person name="Clum A."/>
            <person name="Lindquist E."/>
            <person name="Daum C."/>
            <person name="Northen T.R."/>
            <person name="Ramamoorthy G."/>
            <person name="Schmitz R.J."/>
            <person name="Gryganskyi A."/>
            <person name="Culley D."/>
            <person name="Magnuson J."/>
            <person name="James T.Y."/>
            <person name="O'Malley M.A."/>
            <person name="Stajich J.E."/>
            <person name="Spatafora J.W."/>
            <person name="Visel A."/>
            <person name="Grigoriev I.V."/>
        </authorList>
    </citation>
    <scope>NUCLEOTIDE SEQUENCE [LARGE SCALE GENOMIC DNA]</scope>
    <source>
        <strain evidence="7 8">NRRL Y-17943</strain>
    </source>
</reference>
<keyword evidence="4" id="KW-0804">Transcription</keyword>
<dbReference type="InterPro" id="IPR021740">
    <property type="entry name" value="Velvet"/>
</dbReference>
<dbReference type="EMBL" id="NBSH01000005">
    <property type="protein sequence ID" value="ORX37780.1"/>
    <property type="molecule type" value="Genomic_DNA"/>
</dbReference>
<accession>A0A1Y1UI95</accession>
<feature type="non-terminal residue" evidence="7">
    <location>
        <position position="93"/>
    </location>
</feature>
<dbReference type="RefSeq" id="XP_021871767.1">
    <property type="nucleotide sequence ID" value="XM_022013035.1"/>
</dbReference>
<keyword evidence="5" id="KW-0539">Nucleus</keyword>
<dbReference type="InterPro" id="IPR038491">
    <property type="entry name" value="Velvet_dom_sf"/>
</dbReference>
<organism evidence="7 8">
    <name type="scientific">Kockovaella imperatae</name>
    <dbReference type="NCBI Taxonomy" id="4999"/>
    <lineage>
        <taxon>Eukaryota</taxon>
        <taxon>Fungi</taxon>
        <taxon>Dikarya</taxon>
        <taxon>Basidiomycota</taxon>
        <taxon>Agaricomycotina</taxon>
        <taxon>Tremellomycetes</taxon>
        <taxon>Tremellales</taxon>
        <taxon>Cuniculitremaceae</taxon>
        <taxon>Kockovaella</taxon>
    </lineage>
</organism>
<feature type="domain" description="Velvet" evidence="6">
    <location>
        <begin position="1"/>
        <end position="91"/>
    </location>
</feature>
<dbReference type="Gene3D" id="2.60.40.3960">
    <property type="entry name" value="Velvet domain"/>
    <property type="match status" value="1"/>
</dbReference>
<evidence type="ECO:0000256" key="3">
    <source>
        <dbReference type="ARBA" id="ARBA00023015"/>
    </source>
</evidence>
<dbReference type="PANTHER" id="PTHR33572:SF18">
    <property type="entry name" value="SPORE DEVELOPMENT REGULATOR VOSA"/>
    <property type="match status" value="1"/>
</dbReference>
<dbReference type="PROSITE" id="PS51821">
    <property type="entry name" value="VELVET"/>
    <property type="match status" value="1"/>
</dbReference>
<gene>
    <name evidence="7" type="ORF">BD324DRAFT_565168</name>
</gene>
<sequence>AGEVIQTPERLAGLDGKPGSVVVFAKLNVRVPGTFRLKFTLYETSELGIAQLTFVVSDPFIVYSPKLFKGMKESTPLTRHLAGQGFKVKLRTD</sequence>
<dbReference type="Proteomes" id="UP000193218">
    <property type="component" value="Unassembled WGS sequence"/>
</dbReference>
<dbReference type="GO" id="GO:0030435">
    <property type="term" value="P:sporulation resulting in formation of a cellular spore"/>
    <property type="evidence" value="ECO:0007669"/>
    <property type="project" value="UniProtKB-KW"/>
</dbReference>
<keyword evidence="2" id="KW-0749">Sporulation</keyword>
<keyword evidence="8" id="KW-1185">Reference proteome</keyword>
<proteinExistence type="predicted"/>
<feature type="non-terminal residue" evidence="7">
    <location>
        <position position="1"/>
    </location>
</feature>
<keyword evidence="3" id="KW-0805">Transcription regulation</keyword>
<evidence type="ECO:0000313" key="7">
    <source>
        <dbReference type="EMBL" id="ORX37780.1"/>
    </source>
</evidence>